<gene>
    <name evidence="4" type="ORF">BCR41DRAFT_424292</name>
</gene>
<dbReference type="PROSITE" id="PS51472">
    <property type="entry name" value="RRM_NUP35"/>
    <property type="match status" value="1"/>
</dbReference>
<keyword evidence="1" id="KW-0653">Protein transport</keyword>
<feature type="compositionally biased region" description="Polar residues" evidence="2">
    <location>
        <begin position="296"/>
        <end position="311"/>
    </location>
</feature>
<dbReference type="Gene3D" id="3.30.70.330">
    <property type="match status" value="1"/>
</dbReference>
<feature type="compositionally biased region" description="Low complexity" evidence="2">
    <location>
        <begin position="209"/>
        <end position="223"/>
    </location>
</feature>
<dbReference type="InterPro" id="IPR007846">
    <property type="entry name" value="RRM_NUP35_dom"/>
</dbReference>
<comment type="caution">
    <text evidence="4">The sequence shown here is derived from an EMBL/GenBank/DDBJ whole genome shotgun (WGS) entry which is preliminary data.</text>
</comment>
<dbReference type="InParanoid" id="A0A1Y2GF51"/>
<protein>
    <recommendedName>
        <fullName evidence="3">RRM Nup35-type domain-containing protein</fullName>
    </recommendedName>
</protein>
<feature type="region of interest" description="Disordered" evidence="2">
    <location>
        <begin position="41"/>
        <end position="241"/>
    </location>
</feature>
<feature type="compositionally biased region" description="Low complexity" evidence="2">
    <location>
        <begin position="312"/>
        <end position="325"/>
    </location>
</feature>
<dbReference type="GO" id="GO:0051028">
    <property type="term" value="P:mRNA transport"/>
    <property type="evidence" value="ECO:0007669"/>
    <property type="project" value="UniProtKB-UniRule"/>
</dbReference>
<evidence type="ECO:0000256" key="2">
    <source>
        <dbReference type="SAM" id="MobiDB-lite"/>
    </source>
</evidence>
<feature type="compositionally biased region" description="Gly residues" evidence="2">
    <location>
        <begin position="224"/>
        <end position="233"/>
    </location>
</feature>
<feature type="region of interest" description="Disordered" evidence="2">
    <location>
        <begin position="718"/>
        <end position="754"/>
    </location>
</feature>
<feature type="compositionally biased region" description="Basic and acidic residues" evidence="2">
    <location>
        <begin position="738"/>
        <end position="748"/>
    </location>
</feature>
<feature type="compositionally biased region" description="Polar residues" evidence="2">
    <location>
        <begin position="123"/>
        <end position="159"/>
    </location>
</feature>
<feature type="region of interest" description="Disordered" evidence="2">
    <location>
        <begin position="881"/>
        <end position="992"/>
    </location>
</feature>
<evidence type="ECO:0000259" key="3">
    <source>
        <dbReference type="PROSITE" id="PS51472"/>
    </source>
</evidence>
<dbReference type="EMBL" id="MCFF01000035">
    <property type="protein sequence ID" value="ORZ09099.1"/>
    <property type="molecule type" value="Genomic_DNA"/>
</dbReference>
<dbReference type="GO" id="GO:0005643">
    <property type="term" value="C:nuclear pore"/>
    <property type="evidence" value="ECO:0007669"/>
    <property type="project" value="UniProtKB-UniRule"/>
</dbReference>
<feature type="compositionally biased region" description="Low complexity" evidence="2">
    <location>
        <begin position="7"/>
        <end position="24"/>
    </location>
</feature>
<feature type="compositionally biased region" description="Basic and acidic residues" evidence="2">
    <location>
        <begin position="167"/>
        <end position="181"/>
    </location>
</feature>
<reference evidence="4 5" key="1">
    <citation type="submission" date="2016-07" db="EMBL/GenBank/DDBJ databases">
        <title>Pervasive Adenine N6-methylation of Active Genes in Fungi.</title>
        <authorList>
            <consortium name="DOE Joint Genome Institute"/>
            <person name="Mondo S.J."/>
            <person name="Dannebaum R.O."/>
            <person name="Kuo R.C."/>
            <person name="Labutti K."/>
            <person name="Haridas S."/>
            <person name="Kuo A."/>
            <person name="Salamov A."/>
            <person name="Ahrendt S.R."/>
            <person name="Lipzen A."/>
            <person name="Sullivan W."/>
            <person name="Andreopoulos W.B."/>
            <person name="Clum A."/>
            <person name="Lindquist E."/>
            <person name="Daum C."/>
            <person name="Ramamoorthy G.K."/>
            <person name="Gryganskyi A."/>
            <person name="Culley D."/>
            <person name="Magnuson J.K."/>
            <person name="James T.Y."/>
            <person name="O'Malley M.A."/>
            <person name="Stajich J.E."/>
            <person name="Spatafora J.W."/>
            <person name="Visel A."/>
            <person name="Grigoriev I.V."/>
        </authorList>
    </citation>
    <scope>NUCLEOTIDE SEQUENCE [LARGE SCALE GENOMIC DNA]</scope>
    <source>
        <strain evidence="4 5">NRRL 3116</strain>
    </source>
</reference>
<dbReference type="Pfam" id="PF05172">
    <property type="entry name" value="RRM_Nup35"/>
    <property type="match status" value="1"/>
</dbReference>
<feature type="region of interest" description="Disordered" evidence="2">
    <location>
        <begin position="780"/>
        <end position="811"/>
    </location>
</feature>
<feature type="region of interest" description="Disordered" evidence="2">
    <location>
        <begin position="296"/>
        <end position="325"/>
    </location>
</feature>
<keyword evidence="1" id="KW-0811">Translocation</keyword>
<evidence type="ECO:0000313" key="4">
    <source>
        <dbReference type="EMBL" id="ORZ09099.1"/>
    </source>
</evidence>
<keyword evidence="1" id="KW-0539">Nucleus</keyword>
<sequence>MFTFNVSGSSSHGRSSQGSSSKASNYVPSAYIAKKLALEEEARRKGGQGSDGGEDSSLHLSLSLTNGGRSHHWPTRDEVLAPGYSSGPLGYDPPSSRTLQQQQLLDESIRLQEEAAAIHRPDASNTSMGTSKIQSDLPSLRTTAPGSTLADSTTTSDQPSFGPKSILRIDRPELNKEDLQKRNASVRFSAVIPEVSTPGPQSPSIFNQNGASPFFGNSSNSGNSGAGSGGSGGAASHLSSSGSMASLHSVLKEDGKVNVLTHRGAAGSSGLNSSLGPALGSVSGTAQSFQAYTPRSMTGELSSPSMRGNTISASGATSSSATATGAGAGTVSGSSFFVNLDGSTSRQGNMLGVSNTFGKAPKDEDEEEKDKERYLPAILLGTGSVLKGSKIEPFMDGNNGKTEWDSDPFHQQSGPSRDTRLAPNLIGEDAPPADTLYDLAQKEKYYSQPTATLSHFSSPYQYSRSTSDTGLLNDSAASTSLSSASSATADHSYDAIITYGFPPEAASYMLNQFRAFGTIVRYESGIYGRVLSESFNWLKIQYEGTWAARNATSRHLRAVGKFVVGVHACRSFSTTSPRSSQSMAMDITTAPSSELESRDIAKDLTPAEVREVEAGVDTLLKIRAQGLGPDLPLQGKAAQFAAANTRARHASLYESWNQGSAGAGASTALFQSIDNITGGSSSSTAGGARNSSVVAVDQEDEDMLHVLGHSLTSSGTLLRSSRLGREPSELLRSTRSQDGSKSDMDGIKRNGMVDGGILSEGQMVENESVGFRPLFGRYEARGLHPNGSGFGQDAQHFQQQQQQQQQRLLEQRANHDAWLRSSNQHRLSLRRPTFGESASSDPTLFASSGGMLLDSSTGTNSASSPFQAQKKQRLSSSLYSSTFSTSSAPSSPSLSNHAPLSQFGRGRDRSSMLVDDPSLVSQNGEPLLKTSQSTSSTPALSTATSVVGGSATGSSIRPTTATTSTASTEASSSSSTSTMTAPAPSAAPESMLSSVLNMTKKRLFWG</sequence>
<feature type="compositionally biased region" description="Polar residues" evidence="2">
    <location>
        <begin position="198"/>
        <end position="208"/>
    </location>
</feature>
<evidence type="ECO:0000313" key="5">
    <source>
        <dbReference type="Proteomes" id="UP000193648"/>
    </source>
</evidence>
<dbReference type="RefSeq" id="XP_021878726.1">
    <property type="nucleotide sequence ID" value="XM_022030401.1"/>
</dbReference>
<keyword evidence="1" id="KW-0813">Transport</keyword>
<evidence type="ECO:0000256" key="1">
    <source>
        <dbReference type="PROSITE-ProRule" id="PRU00804"/>
    </source>
</evidence>
<proteinExistence type="predicted"/>
<organism evidence="4 5">
    <name type="scientific">Lobosporangium transversale</name>
    <dbReference type="NCBI Taxonomy" id="64571"/>
    <lineage>
        <taxon>Eukaryota</taxon>
        <taxon>Fungi</taxon>
        <taxon>Fungi incertae sedis</taxon>
        <taxon>Mucoromycota</taxon>
        <taxon>Mortierellomycotina</taxon>
        <taxon>Mortierellomycetes</taxon>
        <taxon>Mortierellales</taxon>
        <taxon>Mortierellaceae</taxon>
        <taxon>Lobosporangium</taxon>
    </lineage>
</organism>
<dbReference type="InterPro" id="IPR012677">
    <property type="entry name" value="Nucleotide-bd_a/b_plait_sf"/>
</dbReference>
<feature type="region of interest" description="Disordered" evidence="2">
    <location>
        <begin position="396"/>
        <end position="428"/>
    </location>
</feature>
<feature type="region of interest" description="Disordered" evidence="2">
    <location>
        <begin position="349"/>
        <end position="370"/>
    </location>
</feature>
<feature type="compositionally biased region" description="Polar residues" evidence="2">
    <location>
        <begin position="58"/>
        <end position="68"/>
    </location>
</feature>
<feature type="compositionally biased region" description="Polar residues" evidence="2">
    <location>
        <begin position="95"/>
        <end position="105"/>
    </location>
</feature>
<name>A0A1Y2GF51_9FUNG</name>
<keyword evidence="5" id="KW-1185">Reference proteome</keyword>
<dbReference type="Proteomes" id="UP000193648">
    <property type="component" value="Unassembled WGS sequence"/>
</dbReference>
<dbReference type="GeneID" id="33572243"/>
<keyword evidence="1" id="KW-0509">mRNA transport</keyword>
<dbReference type="AlphaFoldDB" id="A0A1Y2GF51"/>
<dbReference type="STRING" id="64571.A0A1Y2GF51"/>
<feature type="region of interest" description="Disordered" evidence="2">
    <location>
        <begin position="1"/>
        <end position="25"/>
    </location>
</feature>
<accession>A0A1Y2GF51</accession>
<feature type="region of interest" description="Disordered" evidence="2">
    <location>
        <begin position="831"/>
        <end position="869"/>
    </location>
</feature>
<feature type="domain" description="RRM Nup35-type" evidence="3">
    <location>
        <begin position="490"/>
        <end position="576"/>
    </location>
</feature>
<feature type="compositionally biased region" description="Polar residues" evidence="2">
    <location>
        <begin position="836"/>
        <end position="846"/>
    </location>
</feature>
<feature type="compositionally biased region" description="Basic and acidic residues" evidence="2">
    <location>
        <begin position="107"/>
        <end position="122"/>
    </location>
</feature>
<feature type="compositionally biased region" description="Low complexity" evidence="2">
    <location>
        <begin position="881"/>
        <end position="901"/>
    </location>
</feature>
<feature type="compositionally biased region" description="Polar residues" evidence="2">
    <location>
        <begin position="854"/>
        <end position="869"/>
    </location>
</feature>
<feature type="compositionally biased region" description="Low complexity" evidence="2">
    <location>
        <begin position="930"/>
        <end position="992"/>
    </location>
</feature>
<dbReference type="OrthoDB" id="1733656at2759"/>
<keyword evidence="1" id="KW-0906">Nuclear pore complex</keyword>